<sequence length="59" mass="7043">MGKSEISTFVQILFGPFLPLLCLYLVKDDFRRIHFRFATRIQLERENCELFHVSLINNL</sequence>
<accession>A0ABD1MAL0</accession>
<proteinExistence type="predicted"/>
<feature type="transmembrane region" description="Helical" evidence="1">
    <location>
        <begin position="6"/>
        <end position="26"/>
    </location>
</feature>
<evidence type="ECO:0000313" key="3">
    <source>
        <dbReference type="Proteomes" id="UP001603857"/>
    </source>
</evidence>
<name>A0ABD1MAL0_9FABA</name>
<protein>
    <submittedName>
        <fullName evidence="2">Uncharacterized protein</fullName>
    </submittedName>
</protein>
<reference evidence="2 3" key="1">
    <citation type="submission" date="2024-08" db="EMBL/GenBank/DDBJ databases">
        <title>Insights into the chromosomal genome structure of Flemingia macrophylla.</title>
        <authorList>
            <person name="Ding Y."/>
            <person name="Zhao Y."/>
            <person name="Bi W."/>
            <person name="Wu M."/>
            <person name="Zhao G."/>
            <person name="Gong Y."/>
            <person name="Li W."/>
            <person name="Zhang P."/>
        </authorList>
    </citation>
    <scope>NUCLEOTIDE SEQUENCE [LARGE SCALE GENOMIC DNA]</scope>
    <source>
        <strain evidence="2">DYQJB</strain>
        <tissue evidence="2">Leaf</tissue>
    </source>
</reference>
<keyword evidence="1" id="KW-1133">Transmembrane helix</keyword>
<keyword evidence="1" id="KW-0812">Transmembrane</keyword>
<evidence type="ECO:0000256" key="1">
    <source>
        <dbReference type="SAM" id="Phobius"/>
    </source>
</evidence>
<dbReference type="AlphaFoldDB" id="A0ABD1MAL0"/>
<keyword evidence="1" id="KW-0472">Membrane</keyword>
<evidence type="ECO:0000313" key="2">
    <source>
        <dbReference type="EMBL" id="KAL2332782.1"/>
    </source>
</evidence>
<dbReference type="EMBL" id="JBGMDY010000005">
    <property type="protein sequence ID" value="KAL2332782.1"/>
    <property type="molecule type" value="Genomic_DNA"/>
</dbReference>
<dbReference type="Proteomes" id="UP001603857">
    <property type="component" value="Unassembled WGS sequence"/>
</dbReference>
<keyword evidence="3" id="KW-1185">Reference proteome</keyword>
<organism evidence="2 3">
    <name type="scientific">Flemingia macrophylla</name>
    <dbReference type="NCBI Taxonomy" id="520843"/>
    <lineage>
        <taxon>Eukaryota</taxon>
        <taxon>Viridiplantae</taxon>
        <taxon>Streptophyta</taxon>
        <taxon>Embryophyta</taxon>
        <taxon>Tracheophyta</taxon>
        <taxon>Spermatophyta</taxon>
        <taxon>Magnoliopsida</taxon>
        <taxon>eudicotyledons</taxon>
        <taxon>Gunneridae</taxon>
        <taxon>Pentapetalae</taxon>
        <taxon>rosids</taxon>
        <taxon>fabids</taxon>
        <taxon>Fabales</taxon>
        <taxon>Fabaceae</taxon>
        <taxon>Papilionoideae</taxon>
        <taxon>50 kb inversion clade</taxon>
        <taxon>NPAAA clade</taxon>
        <taxon>indigoferoid/millettioid clade</taxon>
        <taxon>Phaseoleae</taxon>
        <taxon>Flemingia</taxon>
    </lineage>
</organism>
<gene>
    <name evidence="2" type="ORF">Fmac_013995</name>
</gene>
<comment type="caution">
    <text evidence="2">The sequence shown here is derived from an EMBL/GenBank/DDBJ whole genome shotgun (WGS) entry which is preliminary data.</text>
</comment>